<reference evidence="3" key="2">
    <citation type="submission" date="2025-08" db="UniProtKB">
        <authorList>
            <consortium name="RefSeq"/>
        </authorList>
    </citation>
    <scope>IDENTIFICATION</scope>
    <source>
        <tissue evidence="3">Leaf</tissue>
    </source>
</reference>
<reference evidence="2" key="1">
    <citation type="journal article" date="2019" name="Database">
        <title>The radish genome database (RadishGD): an integrated information resource for radish genomics.</title>
        <authorList>
            <person name="Yu H.J."/>
            <person name="Baek S."/>
            <person name="Lee Y.J."/>
            <person name="Cho A."/>
            <person name="Mun J.H."/>
        </authorList>
    </citation>
    <scope>NUCLEOTIDE SEQUENCE [LARGE SCALE GENOMIC DNA]</scope>
    <source>
        <strain evidence="2">cv. WK10039</strain>
    </source>
</reference>
<evidence type="ECO:0000313" key="3">
    <source>
        <dbReference type="RefSeq" id="XP_056865302.1"/>
    </source>
</evidence>
<dbReference type="KEGG" id="rsz:130511761"/>
<evidence type="ECO:0000256" key="1">
    <source>
        <dbReference type="SAM" id="MobiDB-lite"/>
    </source>
</evidence>
<organism evidence="2 3">
    <name type="scientific">Raphanus sativus</name>
    <name type="common">Radish</name>
    <name type="synonym">Raphanus raphanistrum var. sativus</name>
    <dbReference type="NCBI Taxonomy" id="3726"/>
    <lineage>
        <taxon>Eukaryota</taxon>
        <taxon>Viridiplantae</taxon>
        <taxon>Streptophyta</taxon>
        <taxon>Embryophyta</taxon>
        <taxon>Tracheophyta</taxon>
        <taxon>Spermatophyta</taxon>
        <taxon>Magnoliopsida</taxon>
        <taxon>eudicotyledons</taxon>
        <taxon>Gunneridae</taxon>
        <taxon>Pentapetalae</taxon>
        <taxon>rosids</taxon>
        <taxon>malvids</taxon>
        <taxon>Brassicales</taxon>
        <taxon>Brassicaceae</taxon>
        <taxon>Brassiceae</taxon>
        <taxon>Raphanus</taxon>
    </lineage>
</organism>
<accession>A0A9W3DMX5</accession>
<sequence>MANLQVSGIIEKTNVQKHWWGNKMEVGTSSSGLVKAKSETLSEALKSSSLDFSSNGGGSSHGRKHHVRASSSPSKSGSSNKQSNRRNTHIKKAKSAHPALDLSRLTGGAALSRASSASLGLSFSFTGFAVPHEEDIIPSDHAAMMITVRKALISTVPNCRS</sequence>
<dbReference type="AlphaFoldDB" id="A0A9W3DMX5"/>
<feature type="compositionally biased region" description="Basic residues" evidence="1">
    <location>
        <begin position="83"/>
        <end position="95"/>
    </location>
</feature>
<proteinExistence type="predicted"/>
<dbReference type="GeneID" id="130511761"/>
<evidence type="ECO:0000313" key="2">
    <source>
        <dbReference type="Proteomes" id="UP000504610"/>
    </source>
</evidence>
<feature type="region of interest" description="Disordered" evidence="1">
    <location>
        <begin position="48"/>
        <end position="99"/>
    </location>
</feature>
<name>A0A9W3DMX5_RAPSA</name>
<dbReference type="RefSeq" id="XP_056865302.1">
    <property type="nucleotide sequence ID" value="XM_057009322.1"/>
</dbReference>
<keyword evidence="2" id="KW-1185">Reference proteome</keyword>
<feature type="compositionally biased region" description="Low complexity" evidence="1">
    <location>
        <begin position="70"/>
        <end position="82"/>
    </location>
</feature>
<dbReference type="Proteomes" id="UP000504610">
    <property type="component" value="Chromosome 4"/>
</dbReference>
<gene>
    <name evidence="3" type="primary">LOC130511761</name>
</gene>
<protein>
    <submittedName>
        <fullName evidence="3">ABC transporter G family member 27-like</fullName>
    </submittedName>
</protein>